<dbReference type="Pfam" id="PF00941">
    <property type="entry name" value="FAD_binding_5"/>
    <property type="match status" value="1"/>
</dbReference>
<sequence length="339" mass="35769">MLDFSYTRARSAEEARAAAGEPAARLLAGGTTLLDLAKCGVERPDTVIDISHLDGLSDILVDGTGASIGALAKMSAVADRADIRHAFPAVSQSLSLAASQQLRNMATIGGNLLQRTRCPYFRDPATFPDCNKRNPGSGCAALGGVTRNQAILGTSDHCIATYHGDLAVALVAFDATVRTDRREVPIDAFFLTPDDRPEQETVLDKGEMITGLTIPATVAARQSTYLKVRDRQSYEFAAASAAIGLDLEADGVTIRDLRVALGGVATKPWRARTVEAALIGKPVRPEIIAEASRLAVEGAVSHGGNHYKIELAPRVVARAILTVAAHLNPDLNPALGETA</sequence>
<dbReference type="InterPro" id="IPR016169">
    <property type="entry name" value="FAD-bd_PCMH_sub2"/>
</dbReference>
<name>A0A549TEW6_9HYPH</name>
<comment type="caution">
    <text evidence="4">The sequence shown here is derived from an EMBL/GenBank/DDBJ whole genome shotgun (WGS) entry which is preliminary data.</text>
</comment>
<dbReference type="InterPro" id="IPR016167">
    <property type="entry name" value="FAD-bd_PCMH_sub1"/>
</dbReference>
<dbReference type="InterPro" id="IPR005107">
    <property type="entry name" value="CO_DH_flav_C"/>
</dbReference>
<organism evidence="4 5">
    <name type="scientific">Rhizobium straminoryzae</name>
    <dbReference type="NCBI Taxonomy" id="1387186"/>
    <lineage>
        <taxon>Bacteria</taxon>
        <taxon>Pseudomonadati</taxon>
        <taxon>Pseudomonadota</taxon>
        <taxon>Alphaproteobacteria</taxon>
        <taxon>Hyphomicrobiales</taxon>
        <taxon>Rhizobiaceae</taxon>
        <taxon>Rhizobium/Agrobacterium group</taxon>
        <taxon>Rhizobium</taxon>
    </lineage>
</organism>
<dbReference type="SUPFAM" id="SSF55447">
    <property type="entry name" value="CO dehydrogenase flavoprotein C-terminal domain-like"/>
    <property type="match status" value="1"/>
</dbReference>
<protein>
    <submittedName>
        <fullName evidence="4">Xanthine dehydrogenase family protein subunit M</fullName>
    </submittedName>
</protein>
<evidence type="ECO:0000313" key="5">
    <source>
        <dbReference type="Proteomes" id="UP000316801"/>
    </source>
</evidence>
<dbReference type="InterPro" id="IPR036318">
    <property type="entry name" value="FAD-bd_PCMH-like_sf"/>
</dbReference>
<keyword evidence="5" id="KW-1185">Reference proteome</keyword>
<accession>A0A549TEW6</accession>
<dbReference type="RefSeq" id="WP_143124186.1">
    <property type="nucleotide sequence ID" value="NZ_VJMG01000011.1"/>
</dbReference>
<evidence type="ECO:0000256" key="2">
    <source>
        <dbReference type="ARBA" id="ARBA00022827"/>
    </source>
</evidence>
<dbReference type="Gene3D" id="3.30.43.10">
    <property type="entry name" value="Uridine Diphospho-n-acetylenolpyruvylglucosamine Reductase, domain 2"/>
    <property type="match status" value="1"/>
</dbReference>
<evidence type="ECO:0000256" key="1">
    <source>
        <dbReference type="ARBA" id="ARBA00022630"/>
    </source>
</evidence>
<dbReference type="InterPro" id="IPR051312">
    <property type="entry name" value="Diverse_Substr_Oxidored"/>
</dbReference>
<keyword evidence="1" id="KW-0285">Flavoprotein</keyword>
<dbReference type="PROSITE" id="PS51387">
    <property type="entry name" value="FAD_PCMH"/>
    <property type="match status" value="1"/>
</dbReference>
<keyword evidence="2" id="KW-0274">FAD</keyword>
<dbReference type="AlphaFoldDB" id="A0A549TEW6"/>
<feature type="domain" description="FAD-binding PCMH-type" evidence="3">
    <location>
        <begin position="1"/>
        <end position="219"/>
    </location>
</feature>
<dbReference type="Gene3D" id="3.30.465.10">
    <property type="match status" value="2"/>
</dbReference>
<reference evidence="4 5" key="1">
    <citation type="submission" date="2019-07" db="EMBL/GenBank/DDBJ databases">
        <title>Ln-dependent methylotrophs.</title>
        <authorList>
            <person name="Tani A."/>
        </authorList>
    </citation>
    <scope>NUCLEOTIDE SEQUENCE [LARGE SCALE GENOMIC DNA]</scope>
    <source>
        <strain evidence="4 5">SM12</strain>
    </source>
</reference>
<evidence type="ECO:0000259" key="3">
    <source>
        <dbReference type="PROSITE" id="PS51387"/>
    </source>
</evidence>
<dbReference type="EMBL" id="VJMG01000011">
    <property type="protein sequence ID" value="TRL40841.1"/>
    <property type="molecule type" value="Genomic_DNA"/>
</dbReference>
<dbReference type="GO" id="GO:0016491">
    <property type="term" value="F:oxidoreductase activity"/>
    <property type="evidence" value="ECO:0007669"/>
    <property type="project" value="InterPro"/>
</dbReference>
<proteinExistence type="predicted"/>
<evidence type="ECO:0000313" key="4">
    <source>
        <dbReference type="EMBL" id="TRL40841.1"/>
    </source>
</evidence>
<dbReference type="InterPro" id="IPR036683">
    <property type="entry name" value="CO_DH_flav_C_dom_sf"/>
</dbReference>
<gene>
    <name evidence="4" type="ORF">FNA46_05970</name>
</gene>
<dbReference type="Proteomes" id="UP000316801">
    <property type="component" value="Unassembled WGS sequence"/>
</dbReference>
<dbReference type="Gene3D" id="3.30.390.50">
    <property type="entry name" value="CO dehydrogenase flavoprotein, C-terminal domain"/>
    <property type="match status" value="1"/>
</dbReference>
<dbReference type="GO" id="GO:0071949">
    <property type="term" value="F:FAD binding"/>
    <property type="evidence" value="ECO:0007669"/>
    <property type="project" value="InterPro"/>
</dbReference>
<dbReference type="InterPro" id="IPR016166">
    <property type="entry name" value="FAD-bd_PCMH"/>
</dbReference>
<dbReference type="PANTHER" id="PTHR42659:SF1">
    <property type="entry name" value="OXIDOREDUCTASE"/>
    <property type="match status" value="1"/>
</dbReference>
<dbReference type="Pfam" id="PF03450">
    <property type="entry name" value="CO_deh_flav_C"/>
    <property type="match status" value="1"/>
</dbReference>
<dbReference type="PANTHER" id="PTHR42659">
    <property type="entry name" value="XANTHINE DEHYDROGENASE SUBUNIT C-RELATED"/>
    <property type="match status" value="1"/>
</dbReference>
<dbReference type="SUPFAM" id="SSF56176">
    <property type="entry name" value="FAD-binding/transporter-associated domain-like"/>
    <property type="match status" value="1"/>
</dbReference>
<dbReference type="SMART" id="SM01092">
    <property type="entry name" value="CO_deh_flav_C"/>
    <property type="match status" value="1"/>
</dbReference>
<dbReference type="InterPro" id="IPR002346">
    <property type="entry name" value="Mopterin_DH_FAD-bd"/>
</dbReference>